<name>A0A556TMQ9_BAGYA</name>
<dbReference type="Proteomes" id="UP000319801">
    <property type="component" value="Unassembled WGS sequence"/>
</dbReference>
<gene>
    <name evidence="1" type="ORF">Baya_2009</name>
</gene>
<keyword evidence="2" id="KW-1185">Reference proteome</keyword>
<sequence>MTVAEGEDVRQLRLRRSEFTVLREGYRGTHAGPVLSHRRKHVVKGDIGGECPGSILRRALKTGISTQCWHSPVRQKRDQANAENKKYHRMPINTITLNVRVSLSAPCPSLRFSLCQVNKCGNDEDVSQSSTSSGAQVDYERIKAVGPDRAAAEWLLRCGAKVRFRGFDRWQHDYNGLPTGPLGRYQIQAIDATESCIMYRGFDYLDGLEHVEEINLRKCIYIEDACLERLSKTEKLQNSLRTMEIVSCGNVTDRGIITLHHLRKLEYLFLSDLPGVKEKQKTTNTLQTALPKLTIELDLA</sequence>
<dbReference type="EMBL" id="VCAZ01000006">
    <property type="protein sequence ID" value="TSK22651.1"/>
    <property type="molecule type" value="Genomic_DNA"/>
</dbReference>
<proteinExistence type="predicted"/>
<dbReference type="AlphaFoldDB" id="A0A556TMQ9"/>
<dbReference type="Gene3D" id="3.80.10.10">
    <property type="entry name" value="Ribonuclease Inhibitor"/>
    <property type="match status" value="1"/>
</dbReference>
<accession>A0A556TMQ9</accession>
<comment type="caution">
    <text evidence="1">The sequence shown here is derived from an EMBL/GenBank/DDBJ whole genome shotgun (WGS) entry which is preliminary data.</text>
</comment>
<protein>
    <submittedName>
        <fullName evidence="1">ATP synthase subunit s, mitochondrial</fullName>
    </submittedName>
</protein>
<organism evidence="1 2">
    <name type="scientific">Bagarius yarrelli</name>
    <name type="common">Goonch</name>
    <name type="synonym">Bagrus yarrelli</name>
    <dbReference type="NCBI Taxonomy" id="175774"/>
    <lineage>
        <taxon>Eukaryota</taxon>
        <taxon>Metazoa</taxon>
        <taxon>Chordata</taxon>
        <taxon>Craniata</taxon>
        <taxon>Vertebrata</taxon>
        <taxon>Euteleostomi</taxon>
        <taxon>Actinopterygii</taxon>
        <taxon>Neopterygii</taxon>
        <taxon>Teleostei</taxon>
        <taxon>Ostariophysi</taxon>
        <taxon>Siluriformes</taxon>
        <taxon>Sisoridae</taxon>
        <taxon>Sisorinae</taxon>
        <taxon>Bagarius</taxon>
    </lineage>
</organism>
<evidence type="ECO:0000313" key="2">
    <source>
        <dbReference type="Proteomes" id="UP000319801"/>
    </source>
</evidence>
<dbReference type="InterPro" id="IPR032675">
    <property type="entry name" value="LRR_dom_sf"/>
</dbReference>
<dbReference type="OrthoDB" id="5859291at2759"/>
<dbReference type="SUPFAM" id="SSF52047">
    <property type="entry name" value="RNI-like"/>
    <property type="match status" value="1"/>
</dbReference>
<reference evidence="1 2" key="1">
    <citation type="journal article" date="2019" name="Genome Biol. Evol.">
        <title>Whole-Genome Sequencing of the Giant Devil Catfish, Bagarius yarrelli.</title>
        <authorList>
            <person name="Jiang W."/>
            <person name="Lv Y."/>
            <person name="Cheng L."/>
            <person name="Yang K."/>
            <person name="Chao B."/>
            <person name="Wang X."/>
            <person name="Li Y."/>
            <person name="Pan X."/>
            <person name="You X."/>
            <person name="Zhang Y."/>
            <person name="Yang J."/>
            <person name="Li J."/>
            <person name="Zhang X."/>
            <person name="Liu S."/>
            <person name="Sun C."/>
            <person name="Yang J."/>
            <person name="Shi Q."/>
        </authorList>
    </citation>
    <scope>NUCLEOTIDE SEQUENCE [LARGE SCALE GENOMIC DNA]</scope>
    <source>
        <strain evidence="1">JWS20170419001</strain>
        <tissue evidence="1">Muscle</tissue>
    </source>
</reference>
<evidence type="ECO:0000313" key="1">
    <source>
        <dbReference type="EMBL" id="TSK22651.1"/>
    </source>
</evidence>